<reference evidence="1 2" key="1">
    <citation type="submission" date="2020-07" db="EMBL/GenBank/DDBJ databases">
        <title>Organ Donor 1.</title>
        <authorList>
            <person name="Marsh A.J."/>
            <person name="Azcarate-Peril M.A."/>
        </authorList>
    </citation>
    <scope>NUCLEOTIDE SEQUENCE [LARGE SCALE GENOMIC DNA]</scope>
    <source>
        <strain evidence="1 2">AMC0717</strain>
    </source>
</reference>
<dbReference type="RefSeq" id="WP_177190806.1">
    <property type="nucleotide sequence ID" value="NZ_CAJKZB010000015.1"/>
</dbReference>
<gene>
    <name evidence="1" type="ORF">H0N91_16570</name>
</gene>
<evidence type="ECO:0000313" key="1">
    <source>
        <dbReference type="EMBL" id="NZA39699.1"/>
    </source>
</evidence>
<accession>A0A1I5N9E6</accession>
<dbReference type="AlphaFoldDB" id="A0A1I5N9E6"/>
<name>A0A1I5N9E6_9FIRM</name>
<protein>
    <submittedName>
        <fullName evidence="1">Uncharacterized protein</fullName>
    </submittedName>
</protein>
<evidence type="ECO:0000313" key="2">
    <source>
        <dbReference type="Proteomes" id="UP000586254"/>
    </source>
</evidence>
<organism evidence="1 2">
    <name type="scientific">Eubacterium callanderi</name>
    <dbReference type="NCBI Taxonomy" id="53442"/>
    <lineage>
        <taxon>Bacteria</taxon>
        <taxon>Bacillati</taxon>
        <taxon>Bacillota</taxon>
        <taxon>Clostridia</taxon>
        <taxon>Eubacteriales</taxon>
        <taxon>Eubacteriaceae</taxon>
        <taxon>Eubacterium</taxon>
    </lineage>
</organism>
<proteinExistence type="predicted"/>
<sequence>MESTQKNNTVKELFECLKQEKTDSEMQEIERDKIMDKLIFILTKN</sequence>
<comment type="caution">
    <text evidence="1">The sequence shown here is derived from an EMBL/GenBank/DDBJ whole genome shotgun (WGS) entry which is preliminary data.</text>
</comment>
<dbReference type="Proteomes" id="UP000586254">
    <property type="component" value="Unassembled WGS sequence"/>
</dbReference>
<dbReference type="EMBL" id="JACCKS010000024">
    <property type="protein sequence ID" value="NZA39699.1"/>
    <property type="molecule type" value="Genomic_DNA"/>
</dbReference>